<dbReference type="InterPro" id="IPR011257">
    <property type="entry name" value="DNA_glycosylase"/>
</dbReference>
<evidence type="ECO:0000259" key="5">
    <source>
        <dbReference type="SMART" id="SM00478"/>
    </source>
</evidence>
<keyword evidence="4" id="KW-0411">Iron-sulfur</keyword>
<dbReference type="SUPFAM" id="SSF48150">
    <property type="entry name" value="DNA-glycosylase"/>
    <property type="match status" value="1"/>
</dbReference>
<evidence type="ECO:0000313" key="7">
    <source>
        <dbReference type="Proteomes" id="UP000179221"/>
    </source>
</evidence>
<protein>
    <recommendedName>
        <fullName evidence="5">HhH-GPD domain-containing protein</fullName>
    </recommendedName>
</protein>
<evidence type="ECO:0000256" key="4">
    <source>
        <dbReference type="ARBA" id="ARBA00023014"/>
    </source>
</evidence>
<dbReference type="Pfam" id="PF00730">
    <property type="entry name" value="HhH-GPD"/>
    <property type="match status" value="1"/>
</dbReference>
<dbReference type="AlphaFoldDB" id="A0A1F7YJX9"/>
<dbReference type="GO" id="GO:0003824">
    <property type="term" value="F:catalytic activity"/>
    <property type="evidence" value="ECO:0007669"/>
    <property type="project" value="InterPro"/>
</dbReference>
<dbReference type="GO" id="GO:0051539">
    <property type="term" value="F:4 iron, 4 sulfur cluster binding"/>
    <property type="evidence" value="ECO:0007669"/>
    <property type="project" value="UniProtKB-KW"/>
</dbReference>
<reference evidence="6 7" key="1">
    <citation type="journal article" date="2016" name="Nat. Commun.">
        <title>Thousands of microbial genomes shed light on interconnected biogeochemical processes in an aquifer system.</title>
        <authorList>
            <person name="Anantharaman K."/>
            <person name="Brown C.T."/>
            <person name="Hug L.A."/>
            <person name="Sharon I."/>
            <person name="Castelle C.J."/>
            <person name="Probst A.J."/>
            <person name="Thomas B.C."/>
            <person name="Singh A."/>
            <person name="Wilkins M.J."/>
            <person name="Karaoz U."/>
            <person name="Brodie E.L."/>
            <person name="Williams K.H."/>
            <person name="Hubbard S.S."/>
            <person name="Banfield J.F."/>
        </authorList>
    </citation>
    <scope>NUCLEOTIDE SEQUENCE [LARGE SCALE GENOMIC DNA]</scope>
</reference>
<dbReference type="GO" id="GO:0046872">
    <property type="term" value="F:metal ion binding"/>
    <property type="evidence" value="ECO:0007669"/>
    <property type="project" value="UniProtKB-KW"/>
</dbReference>
<evidence type="ECO:0000313" key="6">
    <source>
        <dbReference type="EMBL" id="OGM26835.1"/>
    </source>
</evidence>
<sequence>MPKSIYQHYQQLLQEYGDPVNYWPQWCAKSKSTEEREKVIIGMVLVQRTSWHNADIALKNLKKENLLSIDGIAKLKNLDQLTQLIRPAGFYQSKPQRLFDICTFVVNQGGIKGLMKKDVKDIRQWLLNIKGVGQETADTILLYALDKPVFIIDEYTRRWVEKEGLIKEKDYSKLQQFFHINLKSNLNNYQNFHTLIIVSQRGREKSVMEVV</sequence>
<evidence type="ECO:0000256" key="2">
    <source>
        <dbReference type="ARBA" id="ARBA00022723"/>
    </source>
</evidence>
<dbReference type="GO" id="GO:0006284">
    <property type="term" value="P:base-excision repair"/>
    <property type="evidence" value="ECO:0007669"/>
    <property type="project" value="InterPro"/>
</dbReference>
<organism evidence="6 7">
    <name type="scientific">Candidatus Woesebacteria bacterium RIFCSPHIGHO2_01_FULL_40_22</name>
    <dbReference type="NCBI Taxonomy" id="1802499"/>
    <lineage>
        <taxon>Bacteria</taxon>
        <taxon>Candidatus Woeseibacteriota</taxon>
    </lineage>
</organism>
<feature type="domain" description="HhH-GPD" evidence="5">
    <location>
        <begin position="45"/>
        <end position="202"/>
    </location>
</feature>
<comment type="caution">
    <text evidence="6">The sequence shown here is derived from an EMBL/GenBank/DDBJ whole genome shotgun (WGS) entry which is preliminary data.</text>
</comment>
<evidence type="ECO:0000256" key="1">
    <source>
        <dbReference type="ARBA" id="ARBA00022485"/>
    </source>
</evidence>
<dbReference type="Gene3D" id="1.10.340.30">
    <property type="entry name" value="Hypothetical protein, domain 2"/>
    <property type="match status" value="1"/>
</dbReference>
<dbReference type="SMART" id="SM00478">
    <property type="entry name" value="ENDO3c"/>
    <property type="match status" value="1"/>
</dbReference>
<dbReference type="PANTHER" id="PTHR10359">
    <property type="entry name" value="A/G-SPECIFIC ADENINE GLYCOSYLASE/ENDONUCLEASE III"/>
    <property type="match status" value="1"/>
</dbReference>
<dbReference type="InterPro" id="IPR023170">
    <property type="entry name" value="HhH_base_excis_C"/>
</dbReference>
<dbReference type="PANTHER" id="PTHR10359:SF19">
    <property type="entry name" value="DNA REPAIR GLYCOSYLASE MJ1434-RELATED"/>
    <property type="match status" value="1"/>
</dbReference>
<dbReference type="Gene3D" id="1.10.1670.10">
    <property type="entry name" value="Helix-hairpin-Helix base-excision DNA repair enzymes (C-terminal)"/>
    <property type="match status" value="1"/>
</dbReference>
<name>A0A1F7YJX9_9BACT</name>
<evidence type="ECO:0000256" key="3">
    <source>
        <dbReference type="ARBA" id="ARBA00023004"/>
    </source>
</evidence>
<dbReference type="EMBL" id="MGGL01000009">
    <property type="protein sequence ID" value="OGM26835.1"/>
    <property type="molecule type" value="Genomic_DNA"/>
</dbReference>
<dbReference type="InterPro" id="IPR003265">
    <property type="entry name" value="HhH-GPD_domain"/>
</dbReference>
<accession>A0A1F7YJX9</accession>
<gene>
    <name evidence="6" type="ORF">A2628_04755</name>
</gene>
<proteinExistence type="predicted"/>
<keyword evidence="3" id="KW-0408">Iron</keyword>
<keyword evidence="2" id="KW-0479">Metal-binding</keyword>
<dbReference type="Proteomes" id="UP000179221">
    <property type="component" value="Unassembled WGS sequence"/>
</dbReference>
<keyword evidence="1" id="KW-0004">4Fe-4S</keyword>
<dbReference type="CDD" id="cd00056">
    <property type="entry name" value="ENDO3c"/>
    <property type="match status" value="1"/>
</dbReference>